<reference evidence="1" key="2">
    <citation type="submission" date="2022-06" db="UniProtKB">
        <authorList>
            <consortium name="EnsemblMetazoa"/>
        </authorList>
    </citation>
    <scope>IDENTIFICATION</scope>
    <source>
        <strain evidence="1">PS312</strain>
    </source>
</reference>
<accession>A0A8R1YQM4</accession>
<dbReference type="EnsemblMetazoa" id="PPA36859.1">
    <property type="protein sequence ID" value="PPA36859.1"/>
    <property type="gene ID" value="WBGene00275228"/>
</dbReference>
<reference evidence="2" key="1">
    <citation type="journal article" date="2008" name="Nat. Genet.">
        <title>The Pristionchus pacificus genome provides a unique perspective on nematode lifestyle and parasitism.</title>
        <authorList>
            <person name="Dieterich C."/>
            <person name="Clifton S.W."/>
            <person name="Schuster L.N."/>
            <person name="Chinwalla A."/>
            <person name="Delehaunty K."/>
            <person name="Dinkelacker I."/>
            <person name="Fulton L."/>
            <person name="Fulton R."/>
            <person name="Godfrey J."/>
            <person name="Minx P."/>
            <person name="Mitreva M."/>
            <person name="Roeseler W."/>
            <person name="Tian H."/>
            <person name="Witte H."/>
            <person name="Yang S.P."/>
            <person name="Wilson R.K."/>
            <person name="Sommer R.J."/>
        </authorList>
    </citation>
    <scope>NUCLEOTIDE SEQUENCE [LARGE SCALE GENOMIC DNA]</scope>
    <source>
        <strain evidence="2">PS312</strain>
    </source>
</reference>
<dbReference type="Proteomes" id="UP000005239">
    <property type="component" value="Unassembled WGS sequence"/>
</dbReference>
<dbReference type="AlphaFoldDB" id="A0A2A6BQQ8"/>
<accession>A0A2A6BQQ8</accession>
<evidence type="ECO:0000313" key="2">
    <source>
        <dbReference type="Proteomes" id="UP000005239"/>
    </source>
</evidence>
<evidence type="ECO:0000313" key="1">
    <source>
        <dbReference type="EnsemblMetazoa" id="PPA36859.1"/>
    </source>
</evidence>
<name>A0A2A6BQQ8_PRIPA</name>
<organism evidence="1 2">
    <name type="scientific">Pristionchus pacificus</name>
    <name type="common">Parasitic nematode worm</name>
    <dbReference type="NCBI Taxonomy" id="54126"/>
    <lineage>
        <taxon>Eukaryota</taxon>
        <taxon>Metazoa</taxon>
        <taxon>Ecdysozoa</taxon>
        <taxon>Nematoda</taxon>
        <taxon>Chromadorea</taxon>
        <taxon>Rhabditida</taxon>
        <taxon>Rhabditina</taxon>
        <taxon>Diplogasteromorpha</taxon>
        <taxon>Diplogasteroidea</taxon>
        <taxon>Neodiplogasteridae</taxon>
        <taxon>Pristionchus</taxon>
    </lineage>
</organism>
<protein>
    <submittedName>
        <fullName evidence="1">Uncharacterized protein</fullName>
    </submittedName>
</protein>
<keyword evidence="2" id="KW-1185">Reference proteome</keyword>
<proteinExistence type="predicted"/>
<gene>
    <name evidence="1" type="primary">WBGene00275228</name>
</gene>
<sequence>MPFDLLALPINVAGKLCCFLEENSLFRLRQGEGDEKKLILSFENEYDFSVWKTFLSLVAPEIEDLIEDAHKLRFHRLEKKVYFECRTHMRESIELQIGNYYATTIEDDLYMNVAIEHCDWDYPEM</sequence>